<protein>
    <submittedName>
        <fullName evidence="4">PrgI family protein</fullName>
    </submittedName>
</protein>
<feature type="region of interest" description="Disordered" evidence="1">
    <location>
        <begin position="272"/>
        <end position="298"/>
    </location>
</feature>
<feature type="compositionally biased region" description="Basic and acidic residues" evidence="1">
    <location>
        <begin position="133"/>
        <end position="143"/>
    </location>
</feature>
<feature type="transmembrane region" description="Helical" evidence="2">
    <location>
        <begin position="32"/>
        <end position="51"/>
    </location>
</feature>
<feature type="transmembrane region" description="Helical" evidence="2">
    <location>
        <begin position="57"/>
        <end position="85"/>
    </location>
</feature>
<dbReference type="Pfam" id="PF19044">
    <property type="entry name" value="P-loop_TraG"/>
    <property type="match status" value="1"/>
</dbReference>
<dbReference type="AlphaFoldDB" id="A0A426DMK1"/>
<dbReference type="CDD" id="cd01127">
    <property type="entry name" value="TrwB_TraG_TraD_VirD4"/>
    <property type="match status" value="1"/>
</dbReference>
<dbReference type="Gene3D" id="1.10.8.730">
    <property type="match status" value="1"/>
</dbReference>
<evidence type="ECO:0000256" key="2">
    <source>
        <dbReference type="SAM" id="Phobius"/>
    </source>
</evidence>
<name>A0A426DMK1_9FIRM</name>
<feature type="domain" description="TraG P-loop" evidence="3">
    <location>
        <begin position="917"/>
        <end position="1068"/>
    </location>
</feature>
<organism evidence="4 5">
    <name type="scientific">Schaedlerella arabinosiphila</name>
    <dbReference type="NCBI Taxonomy" id="2044587"/>
    <lineage>
        <taxon>Bacteria</taxon>
        <taxon>Bacillati</taxon>
        <taxon>Bacillota</taxon>
        <taxon>Clostridia</taxon>
        <taxon>Lachnospirales</taxon>
        <taxon>Lachnospiraceae</taxon>
        <taxon>Schaedlerella</taxon>
    </lineage>
</organism>
<keyword evidence="2" id="KW-1133">Transmembrane helix</keyword>
<keyword evidence="2" id="KW-0812">Transmembrane</keyword>
<dbReference type="Proteomes" id="UP000274920">
    <property type="component" value="Unassembled WGS sequence"/>
</dbReference>
<evidence type="ECO:0000259" key="3">
    <source>
        <dbReference type="Pfam" id="PF19044"/>
    </source>
</evidence>
<dbReference type="RefSeq" id="WP_125129184.1">
    <property type="nucleotide sequence ID" value="NZ_RHJS01000002.1"/>
</dbReference>
<evidence type="ECO:0000313" key="4">
    <source>
        <dbReference type="EMBL" id="RRK34012.1"/>
    </source>
</evidence>
<comment type="caution">
    <text evidence="4">The sequence shown here is derived from an EMBL/GenBank/DDBJ whole genome shotgun (WGS) entry which is preliminary data.</text>
</comment>
<dbReference type="InterPro" id="IPR043964">
    <property type="entry name" value="P-loop_TraG"/>
</dbReference>
<evidence type="ECO:0000313" key="5">
    <source>
        <dbReference type="Proteomes" id="UP000274920"/>
    </source>
</evidence>
<dbReference type="EMBL" id="RHJS01000002">
    <property type="protein sequence ID" value="RRK34012.1"/>
    <property type="molecule type" value="Genomic_DNA"/>
</dbReference>
<sequence>MSSTEEQQVALIPRNFMERDTFMGGMFKIRNAIEGAVLAGGIGIPVVHLPLSLTTRIIILCMTSLPAAMVALIGIGGESLTAFLMNALRFVKNRRIIYRSDVMPDYWKRRRHARDREPKSQKRKKNKGNTKQSADKQKSHDNDISEENTDQDSQSNFGGVQEAGRSSRKARKKEAVRKKIEKKRERRIFDTSTSSGIKKQAKEDIRILKVERKLTKKAHAQALKDAKREKAARERQRKEDKKEAVRTAKYEKKEALRREKYEKQEAARLEKEAKREAAYRKKHPDSPPSSPAKKKKRKYQTLEDYLPIEKIANGIVYTTDHRYVKILEIEPINFLLRSAREQQSIIYSFISYLKISPVKLQIKMISKKADINRHLEQSARELERESDSRCRELQRDYIQFVRHLSSREAVSRRFFLIFEYEPFNVNRKTEEKEILAALETAAQTAKTFLYQCGNNVVAHENEDEFTTDVLYTLLNRTLCTDKPLPERITEVLGQRMAEGKDVDTIHCNAFTAPESLDLKHSNYVRINGLYHTYLMVPSDGYKNKVTPGWLSLLINAGEGIDIDFYLHKQPKDKIQQRLGQQIRINRSKIKDASDTNSDFDDLDSAIRSGYFLKAGLANNEDFYYMNLLITITASDLEELQWRIQEMKKLLISQDMDLRSCYFLQEQGFLSSLPLASLDKKLYELSKRNVLTTGAASCYPFTSYSICDDNGILFGVNKHNNSLVIADIFDSKQYKNSNICILGCSGAGKTFTMQTMALRMRRKSIQVFIIAPLKGHEFYRACKNVGGEFIQISPASRSCINIMEIRKVDNSVNELLDGPTLDASALASKIQKLHIFFSLLIPDMNHEEKQLLDEALIKTYARKGITHKNESLLDPEHPGQYKEMPILEDVYDILMESRDTKRLAHILNRLVHGSASSFNQQTNVDLTNKYTVLDISELTGSSDLLTVGMFVALDYVWDKAKENRTEEKAIFVDEVWQLIGASSNRLAAEFVLEIAKIIRAYSGAGIFATQDLNDFFALDDGKYGKGIINNCKTKIILNMEDEEAQRVKHILHLSETEVMNITHFQRGNGLISTNNNNITVEFKASALEKELITTDRQELLEILARQKQKAG</sequence>
<dbReference type="Gene3D" id="3.40.50.300">
    <property type="entry name" value="P-loop containing nucleotide triphosphate hydrolases"/>
    <property type="match status" value="1"/>
</dbReference>
<keyword evidence="2" id="KW-0472">Membrane</keyword>
<dbReference type="PANTHER" id="PTHR30121">
    <property type="entry name" value="UNCHARACTERIZED PROTEIN YJGR-RELATED"/>
    <property type="match status" value="1"/>
</dbReference>
<dbReference type="InterPro" id="IPR027417">
    <property type="entry name" value="P-loop_NTPase"/>
</dbReference>
<feature type="compositionally biased region" description="Basic and acidic residues" evidence="1">
    <location>
        <begin position="222"/>
        <end position="248"/>
    </location>
</feature>
<evidence type="ECO:0000256" key="1">
    <source>
        <dbReference type="SAM" id="MobiDB-lite"/>
    </source>
</evidence>
<feature type="region of interest" description="Disordered" evidence="1">
    <location>
        <begin position="217"/>
        <end position="248"/>
    </location>
</feature>
<proteinExistence type="predicted"/>
<dbReference type="InterPro" id="IPR051162">
    <property type="entry name" value="T4SS_component"/>
</dbReference>
<keyword evidence="5" id="KW-1185">Reference proteome</keyword>
<dbReference type="SUPFAM" id="SSF52540">
    <property type="entry name" value="P-loop containing nucleoside triphosphate hydrolases"/>
    <property type="match status" value="1"/>
</dbReference>
<feature type="region of interest" description="Disordered" evidence="1">
    <location>
        <begin position="109"/>
        <end position="200"/>
    </location>
</feature>
<feature type="compositionally biased region" description="Basic residues" evidence="1">
    <location>
        <begin position="166"/>
        <end position="186"/>
    </location>
</feature>
<gene>
    <name evidence="4" type="ORF">EBB54_23665</name>
</gene>
<accession>A0A426DMK1</accession>
<dbReference type="PANTHER" id="PTHR30121:SF6">
    <property type="entry name" value="SLR6007 PROTEIN"/>
    <property type="match status" value="1"/>
</dbReference>
<reference evidence="4" key="1">
    <citation type="submission" date="2018-10" db="EMBL/GenBank/DDBJ databases">
        <title>Schaedlerella arabinophila gen. nov. sp. nov., isolated from the mouse intestinal tract and comparative analysis with the genome of the closely related altered Schaedler flora strain ASF502.</title>
        <authorList>
            <person name="Miyake S."/>
            <person name="Soh M."/>
            <person name="Seedorf H."/>
        </authorList>
    </citation>
    <scope>NUCLEOTIDE SEQUENCE [LARGE SCALE GENOMIC DNA]</scope>
    <source>
        <strain evidence="4">DSM 106076</strain>
    </source>
</reference>